<sequence>MKNILVPIGSSKNAISNLQYAIDLASFIGDVNVYVISVFKEFSKAGTGTRLNRVIEDDTKNNLEDVINAVDKKDISVVAHPLKGNVVEGVERFNKHIPVDLMVIGPRSNSVKEEVYLGNTSGKLVKQTNIPILVVPEGYTFKNVDSILMAFKSGTISKKKVLNPLMELIEGFDAELNLLRVITPDATEEDAKINDRLTKIKNSIVETENATTFQGVLEHFQSHNPDMLCVVRRKRGFFKKLWEKNIILKKEFYCNIPLLVLSGK</sequence>
<dbReference type="EMBL" id="CP002046">
    <property type="protein sequence ID" value="EAP87665.1"/>
    <property type="molecule type" value="Genomic_DNA"/>
</dbReference>
<dbReference type="GeneID" id="89452369"/>
<dbReference type="STRING" id="216432.CA2559_02880"/>
<organism evidence="3 4">
    <name type="scientific">Croceibacter atlanticus (strain ATCC BAA-628 / JCM 21780 / CIP 108009 / IAM 15332 / KCTC 12090 / HTCC2559)</name>
    <dbReference type="NCBI Taxonomy" id="216432"/>
    <lineage>
        <taxon>Bacteria</taxon>
        <taxon>Pseudomonadati</taxon>
        <taxon>Bacteroidota</taxon>
        <taxon>Flavobacteriia</taxon>
        <taxon>Flavobacteriales</taxon>
        <taxon>Flavobacteriaceae</taxon>
        <taxon>Croceibacter</taxon>
    </lineage>
</organism>
<dbReference type="CDD" id="cd00293">
    <property type="entry name" value="USP-like"/>
    <property type="match status" value="1"/>
</dbReference>
<dbReference type="InterPro" id="IPR006015">
    <property type="entry name" value="Universal_stress_UspA"/>
</dbReference>
<dbReference type="PRINTS" id="PR01438">
    <property type="entry name" value="UNVRSLSTRESS"/>
</dbReference>
<dbReference type="Pfam" id="PF00582">
    <property type="entry name" value="Usp"/>
    <property type="match status" value="1"/>
</dbReference>
<feature type="domain" description="UspA" evidence="2">
    <location>
        <begin position="1"/>
        <end position="136"/>
    </location>
</feature>
<dbReference type="AlphaFoldDB" id="A3U5Z8"/>
<keyword evidence="4" id="KW-1185">Reference proteome</keyword>
<proteinExistence type="inferred from homology"/>
<dbReference type="RefSeq" id="WP_013186342.1">
    <property type="nucleotide sequence ID" value="NC_014230.1"/>
</dbReference>
<dbReference type="HOGENOM" id="CLU_049301_2_4_10"/>
<dbReference type="PANTHER" id="PTHR46268:SF6">
    <property type="entry name" value="UNIVERSAL STRESS PROTEIN UP12"/>
    <property type="match status" value="1"/>
</dbReference>
<protein>
    <recommendedName>
        <fullName evidence="2">UspA domain-containing protein</fullName>
    </recommendedName>
</protein>
<dbReference type="KEGG" id="cat:CA2559_02880"/>
<reference evidence="3 4" key="1">
    <citation type="journal article" date="2010" name="J. Bacteriol.">
        <title>The complete genome sequence of Croceibacter atlanticus HTCC2559T.</title>
        <authorList>
            <person name="Oh H.M."/>
            <person name="Kang I."/>
            <person name="Ferriera S."/>
            <person name="Giovannoni S.J."/>
            <person name="Cho J.C."/>
        </authorList>
    </citation>
    <scope>NUCLEOTIDE SEQUENCE [LARGE SCALE GENOMIC DNA]</scope>
    <source>
        <strain evidence="4">ATCC BAA-628 / HTCC2559 / KCTC 12090</strain>
    </source>
</reference>
<dbReference type="eggNOG" id="COG0589">
    <property type="taxonomic scope" value="Bacteria"/>
</dbReference>
<dbReference type="Proteomes" id="UP000002297">
    <property type="component" value="Chromosome"/>
</dbReference>
<evidence type="ECO:0000259" key="2">
    <source>
        <dbReference type="Pfam" id="PF00582"/>
    </source>
</evidence>
<dbReference type="SUPFAM" id="SSF52402">
    <property type="entry name" value="Adenine nucleotide alpha hydrolases-like"/>
    <property type="match status" value="2"/>
</dbReference>
<dbReference type="InterPro" id="IPR006016">
    <property type="entry name" value="UspA"/>
</dbReference>
<comment type="similarity">
    <text evidence="1">Belongs to the universal stress protein A family.</text>
</comment>
<evidence type="ECO:0000313" key="4">
    <source>
        <dbReference type="Proteomes" id="UP000002297"/>
    </source>
</evidence>
<name>A3U5Z8_CROAH</name>
<gene>
    <name evidence="3" type="ordered locus">CA2559_02880</name>
</gene>
<dbReference type="OrthoDB" id="1421767at2"/>
<evidence type="ECO:0000313" key="3">
    <source>
        <dbReference type="EMBL" id="EAP87665.1"/>
    </source>
</evidence>
<dbReference type="Gene3D" id="3.40.50.12370">
    <property type="match status" value="1"/>
</dbReference>
<dbReference type="PANTHER" id="PTHR46268">
    <property type="entry name" value="STRESS RESPONSE PROTEIN NHAX"/>
    <property type="match status" value="1"/>
</dbReference>
<accession>A3U5Z8</accession>
<evidence type="ECO:0000256" key="1">
    <source>
        <dbReference type="ARBA" id="ARBA00008791"/>
    </source>
</evidence>